<organism evidence="3 4">
    <name type="scientific">Sphingomonas taxi</name>
    <dbReference type="NCBI Taxonomy" id="1549858"/>
    <lineage>
        <taxon>Bacteria</taxon>
        <taxon>Pseudomonadati</taxon>
        <taxon>Pseudomonadota</taxon>
        <taxon>Alphaproteobacteria</taxon>
        <taxon>Sphingomonadales</taxon>
        <taxon>Sphingomonadaceae</taxon>
        <taxon>Sphingomonas</taxon>
    </lineage>
</organism>
<comment type="caution">
    <text evidence="3">The sequence shown here is derived from an EMBL/GenBank/DDBJ whole genome shotgun (WGS) entry which is preliminary data.</text>
</comment>
<gene>
    <name evidence="3" type="ORF">DI544_08435</name>
</gene>
<sequence length="155" mass="16753">MAGRDNRSYVNQALFGTTISAALTFLLRVGRYSAAAMSNNPIREPRASVILYARIVMGERAAEVRVRNLSATGACIDNPGELTKGGKVDVTMGTLTDLAAEVMWTSRTLAGLHFTSGAIDLAEARKPRDREKAAGPTAKAGWMNNIHDAYRRRGD</sequence>
<feature type="domain" description="PilZ" evidence="2">
    <location>
        <begin position="43"/>
        <end position="117"/>
    </location>
</feature>
<evidence type="ECO:0000259" key="2">
    <source>
        <dbReference type="Pfam" id="PF07238"/>
    </source>
</evidence>
<dbReference type="AlphaFoldDB" id="A0A2W5P3P8"/>
<dbReference type="InterPro" id="IPR009875">
    <property type="entry name" value="PilZ_domain"/>
</dbReference>
<feature type="transmembrane region" description="Helical" evidence="1">
    <location>
        <begin position="12"/>
        <end position="30"/>
    </location>
</feature>
<dbReference type="GO" id="GO:0035438">
    <property type="term" value="F:cyclic-di-GMP binding"/>
    <property type="evidence" value="ECO:0007669"/>
    <property type="project" value="InterPro"/>
</dbReference>
<dbReference type="EMBL" id="QFQI01000005">
    <property type="protein sequence ID" value="PZQ60432.1"/>
    <property type="molecule type" value="Genomic_DNA"/>
</dbReference>
<evidence type="ECO:0000313" key="3">
    <source>
        <dbReference type="EMBL" id="PZQ60432.1"/>
    </source>
</evidence>
<proteinExistence type="predicted"/>
<dbReference type="Pfam" id="PF07238">
    <property type="entry name" value="PilZ"/>
    <property type="match status" value="1"/>
</dbReference>
<keyword evidence="1" id="KW-0472">Membrane</keyword>
<evidence type="ECO:0000256" key="1">
    <source>
        <dbReference type="SAM" id="Phobius"/>
    </source>
</evidence>
<accession>A0A2W5P3P8</accession>
<keyword evidence="1" id="KW-1133">Transmembrane helix</keyword>
<dbReference type="SUPFAM" id="SSF141371">
    <property type="entry name" value="PilZ domain-like"/>
    <property type="match status" value="1"/>
</dbReference>
<name>A0A2W5P3P8_9SPHN</name>
<dbReference type="Proteomes" id="UP000249229">
    <property type="component" value="Unassembled WGS sequence"/>
</dbReference>
<protein>
    <recommendedName>
        <fullName evidence="2">PilZ domain-containing protein</fullName>
    </recommendedName>
</protein>
<evidence type="ECO:0000313" key="4">
    <source>
        <dbReference type="Proteomes" id="UP000249229"/>
    </source>
</evidence>
<dbReference type="Gene3D" id="2.40.10.220">
    <property type="entry name" value="predicted glycosyltransferase like domains"/>
    <property type="match status" value="1"/>
</dbReference>
<keyword evidence="1" id="KW-0812">Transmembrane</keyword>
<reference evidence="3 4" key="1">
    <citation type="submission" date="2017-08" db="EMBL/GenBank/DDBJ databases">
        <title>Infants hospitalized years apart are colonized by the same room-sourced microbial strains.</title>
        <authorList>
            <person name="Brooks B."/>
            <person name="Olm M.R."/>
            <person name="Firek B.A."/>
            <person name="Baker R."/>
            <person name="Thomas B.C."/>
            <person name="Morowitz M.J."/>
            <person name="Banfield J.F."/>
        </authorList>
    </citation>
    <scope>NUCLEOTIDE SEQUENCE [LARGE SCALE GENOMIC DNA]</scope>
    <source>
        <strain evidence="3">S2_005_001_R1_22</strain>
    </source>
</reference>